<gene>
    <name evidence="5" type="primary">LOC115884497</name>
</gene>
<evidence type="ECO:0000256" key="2">
    <source>
        <dbReference type="PROSITE-ProRule" id="PRU00497"/>
    </source>
</evidence>
<dbReference type="InParanoid" id="A0A6J2Y6W3"/>
<dbReference type="PRINTS" id="PR00947">
    <property type="entry name" value="CUTICLE"/>
</dbReference>
<dbReference type="AlphaFoldDB" id="A0A6J2Y6W3"/>
<organism evidence="4 5">
    <name type="scientific">Sitophilus oryzae</name>
    <name type="common">Rice weevil</name>
    <name type="synonym">Curculio oryzae</name>
    <dbReference type="NCBI Taxonomy" id="7048"/>
    <lineage>
        <taxon>Eukaryota</taxon>
        <taxon>Metazoa</taxon>
        <taxon>Ecdysozoa</taxon>
        <taxon>Arthropoda</taxon>
        <taxon>Hexapoda</taxon>
        <taxon>Insecta</taxon>
        <taxon>Pterygota</taxon>
        <taxon>Neoptera</taxon>
        <taxon>Endopterygota</taxon>
        <taxon>Coleoptera</taxon>
        <taxon>Polyphaga</taxon>
        <taxon>Cucujiformia</taxon>
        <taxon>Curculionidae</taxon>
        <taxon>Dryophthorinae</taxon>
        <taxon>Sitophilus</taxon>
    </lineage>
</organism>
<evidence type="ECO:0000256" key="3">
    <source>
        <dbReference type="SAM" id="SignalP"/>
    </source>
</evidence>
<dbReference type="Proteomes" id="UP000504635">
    <property type="component" value="Unplaced"/>
</dbReference>
<dbReference type="PANTHER" id="PTHR12236">
    <property type="entry name" value="STRUCTURAL CONTITUENT OF CUTICLE"/>
    <property type="match status" value="1"/>
</dbReference>
<dbReference type="OrthoDB" id="6382835at2759"/>
<reference evidence="5" key="1">
    <citation type="submission" date="2025-08" db="UniProtKB">
        <authorList>
            <consortium name="RefSeq"/>
        </authorList>
    </citation>
    <scope>IDENTIFICATION</scope>
    <source>
        <tissue evidence="5">Gonads</tissue>
    </source>
</reference>
<dbReference type="GeneID" id="115884497"/>
<name>A0A6J2Y6W3_SITOR</name>
<evidence type="ECO:0000313" key="4">
    <source>
        <dbReference type="Proteomes" id="UP000504635"/>
    </source>
</evidence>
<evidence type="ECO:0000313" key="5">
    <source>
        <dbReference type="RefSeq" id="XP_030758956.1"/>
    </source>
</evidence>
<keyword evidence="1 2" id="KW-0193">Cuticle</keyword>
<dbReference type="InterPro" id="IPR031311">
    <property type="entry name" value="CHIT_BIND_RR_consensus"/>
</dbReference>
<accession>A0A6J2Y6W3</accession>
<keyword evidence="3" id="KW-0732">Signal</keyword>
<dbReference type="RefSeq" id="XP_030758956.1">
    <property type="nucleotide sequence ID" value="XM_030903096.1"/>
</dbReference>
<dbReference type="InterPro" id="IPR051217">
    <property type="entry name" value="Insect_Cuticle_Struc_Prot"/>
</dbReference>
<protein>
    <submittedName>
        <fullName evidence="5">Adult-specific cuticular protein ACP-20-like</fullName>
    </submittedName>
</protein>
<dbReference type="Pfam" id="PF00379">
    <property type="entry name" value="Chitin_bind_4"/>
    <property type="match status" value="1"/>
</dbReference>
<dbReference type="InterPro" id="IPR000618">
    <property type="entry name" value="Insect_cuticle"/>
</dbReference>
<sequence>MFKIIVLLSLVVYASAGYSYYSFGGGGGGGGRKYEEVKEYKGTGHTFDYYTVPHYEYKYGVHDPKHHDVHEQKEERYGDKVKGEYSLHEPDGTIRYVKYEADKENGFNAEVRREGHAVHPQHYRVSKGKEIPHHY</sequence>
<dbReference type="GO" id="GO:0005615">
    <property type="term" value="C:extracellular space"/>
    <property type="evidence" value="ECO:0007669"/>
    <property type="project" value="TreeGrafter"/>
</dbReference>
<proteinExistence type="predicted"/>
<keyword evidence="4" id="KW-1185">Reference proteome</keyword>
<dbReference type="KEGG" id="soy:115884497"/>
<feature type="signal peptide" evidence="3">
    <location>
        <begin position="1"/>
        <end position="16"/>
    </location>
</feature>
<dbReference type="GO" id="GO:0031012">
    <property type="term" value="C:extracellular matrix"/>
    <property type="evidence" value="ECO:0007669"/>
    <property type="project" value="TreeGrafter"/>
</dbReference>
<dbReference type="PANTHER" id="PTHR12236:SF75">
    <property type="entry name" value="CUTICULAR PROTEIN 62BB, ISOFORM A"/>
    <property type="match status" value="1"/>
</dbReference>
<dbReference type="PROSITE" id="PS00233">
    <property type="entry name" value="CHIT_BIND_RR_1"/>
    <property type="match status" value="1"/>
</dbReference>
<dbReference type="GO" id="GO:0042302">
    <property type="term" value="F:structural constituent of cuticle"/>
    <property type="evidence" value="ECO:0007669"/>
    <property type="project" value="UniProtKB-UniRule"/>
</dbReference>
<feature type="chain" id="PRO_5026749595" evidence="3">
    <location>
        <begin position="17"/>
        <end position="135"/>
    </location>
</feature>
<evidence type="ECO:0000256" key="1">
    <source>
        <dbReference type="ARBA" id="ARBA00022460"/>
    </source>
</evidence>
<dbReference type="PROSITE" id="PS51155">
    <property type="entry name" value="CHIT_BIND_RR_2"/>
    <property type="match status" value="1"/>
</dbReference>